<dbReference type="Pfam" id="PF00005">
    <property type="entry name" value="ABC_tran"/>
    <property type="match status" value="1"/>
</dbReference>
<dbReference type="GO" id="GO:0016887">
    <property type="term" value="F:ATP hydrolysis activity"/>
    <property type="evidence" value="ECO:0007669"/>
    <property type="project" value="InterPro"/>
</dbReference>
<name>A0A1A7NVX2_9PAST</name>
<dbReference type="InterPro" id="IPR015856">
    <property type="entry name" value="ABC_transpr_CbiO/EcfA_su"/>
</dbReference>
<evidence type="ECO:0000256" key="4">
    <source>
        <dbReference type="ARBA" id="ARBA00022840"/>
    </source>
</evidence>
<sequence length="212" mass="23459">MSILSVKHICISVQNRTIIQNLSFQLEDRQRLFLLGEIGTGKTTLLHSLLGFVPIERGEIKWFGKVCVTEKDFQPLRGKVGLCFQNADDQLFGPSVLDDVAFGPLNQGLSKYQAYSIAEQQLATLDIIRLKDRPITALSGGEKTFVALAGVLAMQPKALLLDEPTTGLDSRNRDKLSMLLGELELPMIIASHDQVFIDNISDSVIYLQSQSL</sequence>
<proteinExistence type="inferred from homology"/>
<dbReference type="RefSeq" id="WP_065238711.1">
    <property type="nucleotide sequence ID" value="NZ_JTJM01000007.1"/>
</dbReference>
<evidence type="ECO:0000313" key="6">
    <source>
        <dbReference type="EMBL" id="OBW93656.1"/>
    </source>
</evidence>
<dbReference type="InterPro" id="IPR050095">
    <property type="entry name" value="ECF_ABC_transporter_ATP-bd"/>
</dbReference>
<reference evidence="6 7" key="1">
    <citation type="submission" date="2014-11" db="EMBL/GenBank/DDBJ databases">
        <title>Pan-genome of Gallibacterium spp.</title>
        <authorList>
            <person name="Kudirkiene E."/>
            <person name="Bojesen A.M."/>
        </authorList>
    </citation>
    <scope>NUCLEOTIDE SEQUENCE [LARGE SCALE GENOMIC DNA]</scope>
    <source>
        <strain evidence="6 7">F151</strain>
    </source>
</reference>
<dbReference type="GO" id="GO:0042626">
    <property type="term" value="F:ATPase-coupled transmembrane transporter activity"/>
    <property type="evidence" value="ECO:0007669"/>
    <property type="project" value="TreeGrafter"/>
</dbReference>
<evidence type="ECO:0000256" key="3">
    <source>
        <dbReference type="ARBA" id="ARBA00022741"/>
    </source>
</evidence>
<dbReference type="InterPro" id="IPR003439">
    <property type="entry name" value="ABC_transporter-like_ATP-bd"/>
</dbReference>
<feature type="domain" description="ABC transporter" evidence="5">
    <location>
        <begin position="4"/>
        <end position="212"/>
    </location>
</feature>
<dbReference type="Gene3D" id="3.40.50.300">
    <property type="entry name" value="P-loop containing nucleotide triphosphate hydrolases"/>
    <property type="match status" value="1"/>
</dbReference>
<dbReference type="SUPFAM" id="SSF52540">
    <property type="entry name" value="P-loop containing nucleoside triphosphate hydrolases"/>
    <property type="match status" value="1"/>
</dbReference>
<organism evidence="6 7">
    <name type="scientific">Gallibacterium genomosp. 3</name>
    <dbReference type="NCBI Taxonomy" id="505345"/>
    <lineage>
        <taxon>Bacteria</taxon>
        <taxon>Pseudomonadati</taxon>
        <taxon>Pseudomonadota</taxon>
        <taxon>Gammaproteobacteria</taxon>
        <taxon>Pasteurellales</taxon>
        <taxon>Pasteurellaceae</taxon>
        <taxon>Gallibacterium</taxon>
    </lineage>
</organism>
<dbReference type="PATRIC" id="fig|505345.7.peg.363"/>
<accession>A0A1A7NVX2</accession>
<comment type="caution">
    <text evidence="6">The sequence shown here is derived from an EMBL/GenBank/DDBJ whole genome shotgun (WGS) entry which is preliminary data.</text>
</comment>
<evidence type="ECO:0000256" key="1">
    <source>
        <dbReference type="ARBA" id="ARBA00005417"/>
    </source>
</evidence>
<dbReference type="InterPro" id="IPR027417">
    <property type="entry name" value="P-loop_NTPase"/>
</dbReference>
<dbReference type="InterPro" id="IPR003593">
    <property type="entry name" value="AAA+_ATPase"/>
</dbReference>
<dbReference type="GO" id="GO:0043190">
    <property type="term" value="C:ATP-binding cassette (ABC) transporter complex"/>
    <property type="evidence" value="ECO:0007669"/>
    <property type="project" value="TreeGrafter"/>
</dbReference>
<dbReference type="AlphaFoldDB" id="A0A1A7NVX2"/>
<protein>
    <submittedName>
        <fullName evidence="6">Cobalt ABC transporter ATP-binding protein</fullName>
    </submittedName>
</protein>
<keyword evidence="4 6" id="KW-0067">ATP-binding</keyword>
<dbReference type="OrthoDB" id="5292475at2"/>
<keyword evidence="2" id="KW-0813">Transport</keyword>
<gene>
    <name evidence="6" type="ORF">QV01_01805</name>
</gene>
<dbReference type="CDD" id="cd03225">
    <property type="entry name" value="ABC_cobalt_CbiO_domain1"/>
    <property type="match status" value="1"/>
</dbReference>
<dbReference type="EMBL" id="JTJM01000007">
    <property type="protein sequence ID" value="OBW93656.1"/>
    <property type="molecule type" value="Genomic_DNA"/>
</dbReference>
<evidence type="ECO:0000313" key="7">
    <source>
        <dbReference type="Proteomes" id="UP000243558"/>
    </source>
</evidence>
<dbReference type="GO" id="GO:0005524">
    <property type="term" value="F:ATP binding"/>
    <property type="evidence" value="ECO:0007669"/>
    <property type="project" value="UniProtKB-KW"/>
</dbReference>
<evidence type="ECO:0000256" key="2">
    <source>
        <dbReference type="ARBA" id="ARBA00022448"/>
    </source>
</evidence>
<dbReference type="SMART" id="SM00382">
    <property type="entry name" value="AAA"/>
    <property type="match status" value="1"/>
</dbReference>
<dbReference type="PANTHER" id="PTHR43553:SF24">
    <property type="entry name" value="ENERGY-COUPLING FACTOR TRANSPORTER ATP-BINDING PROTEIN ECFA1"/>
    <property type="match status" value="1"/>
</dbReference>
<keyword evidence="7" id="KW-1185">Reference proteome</keyword>
<dbReference type="PROSITE" id="PS50893">
    <property type="entry name" value="ABC_TRANSPORTER_2"/>
    <property type="match status" value="1"/>
</dbReference>
<evidence type="ECO:0000259" key="5">
    <source>
        <dbReference type="PROSITE" id="PS50893"/>
    </source>
</evidence>
<keyword evidence="3" id="KW-0547">Nucleotide-binding</keyword>
<comment type="similarity">
    <text evidence="1">Belongs to the ABC transporter superfamily.</text>
</comment>
<dbReference type="PANTHER" id="PTHR43553">
    <property type="entry name" value="HEAVY METAL TRANSPORTER"/>
    <property type="match status" value="1"/>
</dbReference>
<dbReference type="Proteomes" id="UP000243558">
    <property type="component" value="Unassembled WGS sequence"/>
</dbReference>